<name>A0ABC8M119_ERUVS</name>
<reference evidence="2 3" key="1">
    <citation type="submission" date="2022-03" db="EMBL/GenBank/DDBJ databases">
        <authorList>
            <person name="Macdonald S."/>
            <person name="Ahmed S."/>
            <person name="Newling K."/>
        </authorList>
    </citation>
    <scope>NUCLEOTIDE SEQUENCE [LARGE SCALE GENOMIC DNA]</scope>
</reference>
<gene>
    <name evidence="2" type="ORF">ERUC_LOCUS41776</name>
</gene>
<comment type="caution">
    <text evidence="2">The sequence shown here is derived from an EMBL/GenBank/DDBJ whole genome shotgun (WGS) entry which is preliminary data.</text>
</comment>
<sequence>MEDNHWVDMMIDKIGFALTKVDESIQKSIELWKDLTKDIYDEQPTQDTIKQPNTSKSGEEDSSQESPTQHWAMCASKIPESLIQEQGDDEVDEEKEKEKEDDESTVSESSGEEDMCELTLGASTDLSLKWKDGYEQLKDDDISLDDDYDHWRYCYLPPVHPLHKENNALNPLGSPYHMSTNDDTCSKKDDEEEDEDETNSETSYIPSGYHHRNEEDTDSRDGDEMLKMARWRARDGYELLKNDDTSSKDDDDVDDSWVDELMEWMEKRGMVMRCSTDCGCLHGFVDVKKEEVGNKMECGEVETLLPECDWVYVTRDEGNSYGIDSVKINAAAEAVVVTEAVEATVERVVDMAGGGGGCHGGDSGGYRGGGSRRRGGIYTWIQI</sequence>
<evidence type="ECO:0000313" key="3">
    <source>
        <dbReference type="Proteomes" id="UP001642260"/>
    </source>
</evidence>
<dbReference type="EMBL" id="CAKOAT010830709">
    <property type="protein sequence ID" value="CAH8389293.1"/>
    <property type="molecule type" value="Genomic_DNA"/>
</dbReference>
<feature type="compositionally biased region" description="Polar residues" evidence="1">
    <location>
        <begin position="43"/>
        <end position="56"/>
    </location>
</feature>
<feature type="compositionally biased region" description="Acidic residues" evidence="1">
    <location>
        <begin position="86"/>
        <end position="116"/>
    </location>
</feature>
<organism evidence="2 3">
    <name type="scientific">Eruca vesicaria subsp. sativa</name>
    <name type="common">Garden rocket</name>
    <name type="synonym">Eruca sativa</name>
    <dbReference type="NCBI Taxonomy" id="29727"/>
    <lineage>
        <taxon>Eukaryota</taxon>
        <taxon>Viridiplantae</taxon>
        <taxon>Streptophyta</taxon>
        <taxon>Embryophyta</taxon>
        <taxon>Tracheophyta</taxon>
        <taxon>Spermatophyta</taxon>
        <taxon>Magnoliopsida</taxon>
        <taxon>eudicotyledons</taxon>
        <taxon>Gunneridae</taxon>
        <taxon>Pentapetalae</taxon>
        <taxon>rosids</taxon>
        <taxon>malvids</taxon>
        <taxon>Brassicales</taxon>
        <taxon>Brassicaceae</taxon>
        <taxon>Brassiceae</taxon>
        <taxon>Eruca</taxon>
    </lineage>
</organism>
<dbReference type="AlphaFoldDB" id="A0ABC8M119"/>
<feature type="region of interest" description="Disordered" evidence="1">
    <location>
        <begin position="37"/>
        <end position="116"/>
    </location>
</feature>
<evidence type="ECO:0000256" key="1">
    <source>
        <dbReference type="SAM" id="MobiDB-lite"/>
    </source>
</evidence>
<feature type="region of interest" description="Disordered" evidence="1">
    <location>
        <begin position="166"/>
        <end position="222"/>
    </location>
</feature>
<proteinExistence type="predicted"/>
<feature type="compositionally biased region" description="Acidic residues" evidence="1">
    <location>
        <begin position="190"/>
        <end position="199"/>
    </location>
</feature>
<feature type="compositionally biased region" description="Basic and acidic residues" evidence="1">
    <location>
        <begin position="211"/>
        <end position="222"/>
    </location>
</feature>
<evidence type="ECO:0000313" key="2">
    <source>
        <dbReference type="EMBL" id="CAH8389293.1"/>
    </source>
</evidence>
<dbReference type="Proteomes" id="UP001642260">
    <property type="component" value="Unassembled WGS sequence"/>
</dbReference>
<accession>A0ABC8M119</accession>
<keyword evidence="3" id="KW-1185">Reference proteome</keyword>
<protein>
    <submittedName>
        <fullName evidence="2">Uncharacterized protein</fullName>
    </submittedName>
</protein>